<accession>A0ABY7VXN2</accession>
<dbReference type="RefSeq" id="WP_274153838.1">
    <property type="nucleotide sequence ID" value="NZ_CP117812.1"/>
</dbReference>
<evidence type="ECO:0008006" key="3">
    <source>
        <dbReference type="Google" id="ProtNLM"/>
    </source>
</evidence>
<protein>
    <recommendedName>
        <fullName evidence="3">Zinc-finger domain-containing protein</fullName>
    </recommendedName>
</protein>
<name>A0ABY7VXN2_9BACT</name>
<proteinExistence type="predicted"/>
<gene>
    <name evidence="1" type="ORF">PQO03_14125</name>
</gene>
<organism evidence="1 2">
    <name type="scientific">Lentisphaera profundi</name>
    <dbReference type="NCBI Taxonomy" id="1658616"/>
    <lineage>
        <taxon>Bacteria</taxon>
        <taxon>Pseudomonadati</taxon>
        <taxon>Lentisphaerota</taxon>
        <taxon>Lentisphaeria</taxon>
        <taxon>Lentisphaerales</taxon>
        <taxon>Lentisphaeraceae</taxon>
        <taxon>Lentisphaera</taxon>
    </lineage>
</organism>
<evidence type="ECO:0000313" key="1">
    <source>
        <dbReference type="EMBL" id="WDE98973.1"/>
    </source>
</evidence>
<keyword evidence="2" id="KW-1185">Reference proteome</keyword>
<reference evidence="1 2" key="1">
    <citation type="submission" date="2023-02" db="EMBL/GenBank/DDBJ databases">
        <title>Genome sequence of Lentisphaera profundi SAORIC-696.</title>
        <authorList>
            <person name="Kim e."/>
            <person name="Cho J.-C."/>
            <person name="Choi A."/>
            <person name="Kang I."/>
        </authorList>
    </citation>
    <scope>NUCLEOTIDE SEQUENCE [LARGE SCALE GENOMIC DNA]</scope>
    <source>
        <strain evidence="1 2">SAORIC-696</strain>
    </source>
</reference>
<sequence>MNCLSEFQHELLLKDKAGIKKFVWQRHLNSCELCQNRQQEVKENLQFYQGLEKNIGRKS</sequence>
<dbReference type="Proteomes" id="UP001214250">
    <property type="component" value="Chromosome 2"/>
</dbReference>
<dbReference type="EMBL" id="CP117812">
    <property type="protein sequence ID" value="WDE98973.1"/>
    <property type="molecule type" value="Genomic_DNA"/>
</dbReference>
<evidence type="ECO:0000313" key="2">
    <source>
        <dbReference type="Proteomes" id="UP001214250"/>
    </source>
</evidence>